<dbReference type="EMBL" id="CP093344">
    <property type="protein sequence ID" value="WOG86765.1"/>
    <property type="molecule type" value="Genomic_DNA"/>
</dbReference>
<keyword evidence="2" id="KW-1185">Reference proteome</keyword>
<sequence length="224" mass="25118">MNNMERLPVNMIGELLEAALGHGFQFFYNLFKAWAQSQRTPLIREMLGNACRSRLFRFWKCGSSEDMASFEELMDVACHMGIGDAIVFTSCRDIFRNPGNSNAQFVALEELSATGRFLAQVATFITKILFRRHSSVSALNALLSLHQNNLYRQRIVSDVESVEVIYRLAVPLGIPPTVDRLMSCPLHSTGDAKMFISNCLESEVCLFCDMACMINKFAIPGATK</sequence>
<reference evidence="1" key="2">
    <citation type="submission" date="2022-03" db="EMBL/GenBank/DDBJ databases">
        <title>Draft title - Genomic analysis of global carrot germplasm unveils the trajectory of domestication and the origin of high carotenoid orange carrot.</title>
        <authorList>
            <person name="Iorizzo M."/>
            <person name="Ellison S."/>
            <person name="Senalik D."/>
            <person name="Macko-Podgorni A."/>
            <person name="Grzebelus D."/>
            <person name="Bostan H."/>
            <person name="Rolling W."/>
            <person name="Curaba J."/>
            <person name="Simon P."/>
        </authorList>
    </citation>
    <scope>NUCLEOTIDE SEQUENCE</scope>
    <source>
        <tissue evidence="1">Leaf</tissue>
    </source>
</reference>
<accession>A0A162AQS2</accession>
<dbReference type="Proteomes" id="UP000077755">
    <property type="component" value="Chromosome 2"/>
</dbReference>
<protein>
    <submittedName>
        <fullName evidence="1">Uncharacterized protein</fullName>
    </submittedName>
</protein>
<dbReference type="Gramene" id="KZN04493">
    <property type="protein sequence ID" value="KZN04493"/>
    <property type="gene ID" value="DCAR_005330"/>
</dbReference>
<evidence type="ECO:0000313" key="2">
    <source>
        <dbReference type="Proteomes" id="UP000077755"/>
    </source>
</evidence>
<organism evidence="1 2">
    <name type="scientific">Daucus carota subsp. sativus</name>
    <name type="common">Carrot</name>
    <dbReference type="NCBI Taxonomy" id="79200"/>
    <lineage>
        <taxon>Eukaryota</taxon>
        <taxon>Viridiplantae</taxon>
        <taxon>Streptophyta</taxon>
        <taxon>Embryophyta</taxon>
        <taxon>Tracheophyta</taxon>
        <taxon>Spermatophyta</taxon>
        <taxon>Magnoliopsida</taxon>
        <taxon>eudicotyledons</taxon>
        <taxon>Gunneridae</taxon>
        <taxon>Pentapetalae</taxon>
        <taxon>asterids</taxon>
        <taxon>campanulids</taxon>
        <taxon>Apiales</taxon>
        <taxon>Apiaceae</taxon>
        <taxon>Apioideae</taxon>
        <taxon>Scandiceae</taxon>
        <taxon>Daucinae</taxon>
        <taxon>Daucus</taxon>
        <taxon>Daucus sect. Daucus</taxon>
    </lineage>
</organism>
<evidence type="ECO:0000313" key="1">
    <source>
        <dbReference type="EMBL" id="WOG86765.1"/>
    </source>
</evidence>
<gene>
    <name evidence="1" type="ORF">DCAR_0205983</name>
</gene>
<name>A0A162AQS2_DAUCS</name>
<reference evidence="1" key="1">
    <citation type="journal article" date="2016" name="Nat. Genet.">
        <title>A high-quality carrot genome assembly provides new insights into carotenoid accumulation and asterid genome evolution.</title>
        <authorList>
            <person name="Iorizzo M."/>
            <person name="Ellison S."/>
            <person name="Senalik D."/>
            <person name="Zeng P."/>
            <person name="Satapoomin P."/>
            <person name="Huang J."/>
            <person name="Bowman M."/>
            <person name="Iovene M."/>
            <person name="Sanseverino W."/>
            <person name="Cavagnaro P."/>
            <person name="Yildiz M."/>
            <person name="Macko-Podgorni A."/>
            <person name="Moranska E."/>
            <person name="Grzebelus E."/>
            <person name="Grzebelus D."/>
            <person name="Ashrafi H."/>
            <person name="Zheng Z."/>
            <person name="Cheng S."/>
            <person name="Spooner D."/>
            <person name="Van Deynze A."/>
            <person name="Simon P."/>
        </authorList>
    </citation>
    <scope>NUCLEOTIDE SEQUENCE</scope>
    <source>
        <tissue evidence="1">Leaf</tissue>
    </source>
</reference>
<dbReference type="AlphaFoldDB" id="A0A162AQS2"/>
<proteinExistence type="predicted"/>